<dbReference type="InterPro" id="IPR002921">
    <property type="entry name" value="Fungal_lipase-type"/>
</dbReference>
<keyword evidence="11" id="KW-0443">Lipid metabolism</keyword>
<evidence type="ECO:0000256" key="12">
    <source>
        <dbReference type="ARBA" id="ARBA00023136"/>
    </source>
</evidence>
<evidence type="ECO:0000256" key="11">
    <source>
        <dbReference type="ARBA" id="ARBA00023098"/>
    </source>
</evidence>
<evidence type="ECO:0000256" key="2">
    <source>
        <dbReference type="ARBA" id="ARBA00004651"/>
    </source>
</evidence>
<dbReference type="CTD" id="20207511"/>
<evidence type="ECO:0000256" key="5">
    <source>
        <dbReference type="ARBA" id="ARBA00022692"/>
    </source>
</evidence>
<dbReference type="EMBL" id="AMQM01007063">
    <property type="status" value="NOT_ANNOTATED_CDS"/>
    <property type="molecule type" value="Genomic_DNA"/>
</dbReference>
<dbReference type="Proteomes" id="UP000015101">
    <property type="component" value="Unassembled WGS sequence"/>
</dbReference>
<dbReference type="OrthoDB" id="438440at2759"/>
<dbReference type="InterPro" id="IPR052214">
    <property type="entry name" value="DAG_Lipase-Related"/>
</dbReference>
<dbReference type="SUPFAM" id="SSF53474">
    <property type="entry name" value="alpha/beta-Hydrolases"/>
    <property type="match status" value="1"/>
</dbReference>
<name>T1FFB2_HELRO</name>
<dbReference type="HOGENOM" id="CLU_1519526_0_0_1"/>
<keyword evidence="6" id="KW-0479">Metal-binding</keyword>
<keyword evidence="12" id="KW-0472">Membrane</keyword>
<comment type="cofactor">
    <cofactor evidence="1">
        <name>Ca(2+)</name>
        <dbReference type="ChEBI" id="CHEBI:29108"/>
    </cofactor>
</comment>
<dbReference type="GO" id="GO:0046872">
    <property type="term" value="F:metal ion binding"/>
    <property type="evidence" value="ECO:0007669"/>
    <property type="project" value="UniProtKB-KW"/>
</dbReference>
<dbReference type="GO" id="GO:0016042">
    <property type="term" value="P:lipid catabolic process"/>
    <property type="evidence" value="ECO:0007669"/>
    <property type="project" value="UniProtKB-KW"/>
</dbReference>
<keyword evidence="7" id="KW-0378">Hydrolase</keyword>
<evidence type="ECO:0000256" key="9">
    <source>
        <dbReference type="ARBA" id="ARBA00022963"/>
    </source>
</evidence>
<feature type="domain" description="Fungal lipase-type" evidence="15">
    <location>
        <begin position="16"/>
        <end position="120"/>
    </location>
</feature>
<proteinExistence type="predicted"/>
<reference evidence="18" key="1">
    <citation type="submission" date="2012-12" db="EMBL/GenBank/DDBJ databases">
        <authorList>
            <person name="Hellsten U."/>
            <person name="Grimwood J."/>
            <person name="Chapman J.A."/>
            <person name="Shapiro H."/>
            <person name="Aerts A."/>
            <person name="Otillar R.P."/>
            <person name="Terry A.Y."/>
            <person name="Boore J.L."/>
            <person name="Simakov O."/>
            <person name="Marletaz F."/>
            <person name="Cho S.-J."/>
            <person name="Edsinger-Gonzales E."/>
            <person name="Havlak P."/>
            <person name="Kuo D.-H."/>
            <person name="Larsson T."/>
            <person name="Lv J."/>
            <person name="Arendt D."/>
            <person name="Savage R."/>
            <person name="Osoegawa K."/>
            <person name="de Jong P."/>
            <person name="Lindberg D.R."/>
            <person name="Seaver E.C."/>
            <person name="Weisblat D.A."/>
            <person name="Putnam N.H."/>
            <person name="Grigoriev I.V."/>
            <person name="Rokhsar D.S."/>
        </authorList>
    </citation>
    <scope>NUCLEOTIDE SEQUENCE</scope>
</reference>
<keyword evidence="10" id="KW-1133">Transmembrane helix</keyword>
<evidence type="ECO:0000256" key="6">
    <source>
        <dbReference type="ARBA" id="ARBA00022723"/>
    </source>
</evidence>
<dbReference type="InParanoid" id="T1FFB2"/>
<dbReference type="Pfam" id="PF01764">
    <property type="entry name" value="Lipase_3"/>
    <property type="match status" value="1"/>
</dbReference>
<organism evidence="17 18">
    <name type="scientific">Helobdella robusta</name>
    <name type="common">Californian leech</name>
    <dbReference type="NCBI Taxonomy" id="6412"/>
    <lineage>
        <taxon>Eukaryota</taxon>
        <taxon>Metazoa</taxon>
        <taxon>Spiralia</taxon>
        <taxon>Lophotrochozoa</taxon>
        <taxon>Annelida</taxon>
        <taxon>Clitellata</taxon>
        <taxon>Hirudinea</taxon>
        <taxon>Rhynchobdellida</taxon>
        <taxon>Glossiphoniidae</taxon>
        <taxon>Helobdella</taxon>
    </lineage>
</organism>
<reference evidence="17" key="3">
    <citation type="submission" date="2015-06" db="UniProtKB">
        <authorList>
            <consortium name="EnsemblMetazoa"/>
        </authorList>
    </citation>
    <scope>IDENTIFICATION</scope>
</reference>
<gene>
    <name evidence="17" type="primary">20207511</name>
    <name evidence="16" type="ORF">HELRODRAFT_179988</name>
</gene>
<dbReference type="AlphaFoldDB" id="T1FFB2"/>
<keyword evidence="18" id="KW-1185">Reference proteome</keyword>
<evidence type="ECO:0000256" key="10">
    <source>
        <dbReference type="ARBA" id="ARBA00022989"/>
    </source>
</evidence>
<comment type="subcellular location">
    <subcellularLocation>
        <location evidence="2">Cell membrane</location>
        <topology evidence="2">Multi-pass membrane protein</topology>
    </subcellularLocation>
</comment>
<reference evidence="16 18" key="2">
    <citation type="journal article" date="2013" name="Nature">
        <title>Insights into bilaterian evolution from three spiralian genomes.</title>
        <authorList>
            <person name="Simakov O."/>
            <person name="Marletaz F."/>
            <person name="Cho S.J."/>
            <person name="Edsinger-Gonzales E."/>
            <person name="Havlak P."/>
            <person name="Hellsten U."/>
            <person name="Kuo D.H."/>
            <person name="Larsson T."/>
            <person name="Lv J."/>
            <person name="Arendt D."/>
            <person name="Savage R."/>
            <person name="Osoegawa K."/>
            <person name="de Jong P."/>
            <person name="Grimwood J."/>
            <person name="Chapman J.A."/>
            <person name="Shapiro H."/>
            <person name="Aerts A."/>
            <person name="Otillar R.P."/>
            <person name="Terry A.Y."/>
            <person name="Boore J.L."/>
            <person name="Grigoriev I.V."/>
            <person name="Lindberg D.R."/>
            <person name="Seaver E.C."/>
            <person name="Weisblat D.A."/>
            <person name="Putnam N.H."/>
            <person name="Rokhsar D.S."/>
        </authorList>
    </citation>
    <scope>NUCLEOTIDE SEQUENCE</scope>
</reference>
<evidence type="ECO:0000256" key="8">
    <source>
        <dbReference type="ARBA" id="ARBA00022837"/>
    </source>
</evidence>
<keyword evidence="5" id="KW-0812">Transmembrane</keyword>
<keyword evidence="9" id="KW-0442">Lipid degradation</keyword>
<dbReference type="EnsemblMetazoa" id="HelroT179988">
    <property type="protein sequence ID" value="HelroP179988"/>
    <property type="gene ID" value="HelroG179988"/>
</dbReference>
<dbReference type="Gene3D" id="3.40.50.1820">
    <property type="entry name" value="alpha/beta hydrolase"/>
    <property type="match status" value="1"/>
</dbReference>
<keyword evidence="8" id="KW-0106">Calcium</keyword>
<keyword evidence="4" id="KW-0597">Phosphoprotein</keyword>
<dbReference type="PANTHER" id="PTHR45792">
    <property type="entry name" value="DIACYLGLYCEROL LIPASE HOMOLOG-RELATED"/>
    <property type="match status" value="1"/>
</dbReference>
<dbReference type="GO" id="GO:0005886">
    <property type="term" value="C:plasma membrane"/>
    <property type="evidence" value="ECO:0007669"/>
    <property type="project" value="UniProtKB-SubCell"/>
</dbReference>
<accession>T1FFB2</accession>
<comment type="catalytic activity">
    <reaction evidence="13">
        <text>a 1,2-diacyl-sn-glycerol + H2O = a 2-acylglycerol + a fatty acid + H(+)</text>
        <dbReference type="Rhea" id="RHEA:33275"/>
        <dbReference type="ChEBI" id="CHEBI:15377"/>
        <dbReference type="ChEBI" id="CHEBI:15378"/>
        <dbReference type="ChEBI" id="CHEBI:17389"/>
        <dbReference type="ChEBI" id="CHEBI:17815"/>
        <dbReference type="ChEBI" id="CHEBI:28868"/>
        <dbReference type="EC" id="3.1.1.116"/>
    </reaction>
    <physiologicalReaction direction="left-to-right" evidence="13">
        <dbReference type="Rhea" id="RHEA:33276"/>
    </physiologicalReaction>
</comment>
<evidence type="ECO:0000256" key="3">
    <source>
        <dbReference type="ARBA" id="ARBA00022475"/>
    </source>
</evidence>
<evidence type="ECO:0000313" key="18">
    <source>
        <dbReference type="Proteomes" id="UP000015101"/>
    </source>
</evidence>
<dbReference type="InterPro" id="IPR029058">
    <property type="entry name" value="AB_hydrolase_fold"/>
</dbReference>
<dbReference type="eggNOG" id="KOG2088">
    <property type="taxonomic scope" value="Eukaryota"/>
</dbReference>
<sequence length="177" mass="19307">MCSSQVSTAYVVVRQEWLVSEYFAVLAERIFNTLRDEALLLRALSADPSMATEAYEIIVTGHSLAGGVACVLSIMLKQFYDRLHCYAYSPPNSIFGATCTKDTKAFITTVVLGKDIIPRLGHTQVEAFRKNIINGLKSCRSSKISVGQPFSSCGALSLISFFRGAPVVLTINFLVGN</sequence>
<evidence type="ECO:0000259" key="15">
    <source>
        <dbReference type="Pfam" id="PF01764"/>
    </source>
</evidence>
<evidence type="ECO:0000256" key="7">
    <source>
        <dbReference type="ARBA" id="ARBA00022801"/>
    </source>
</evidence>
<dbReference type="GeneID" id="20207511"/>
<dbReference type="GO" id="GO:0016787">
    <property type="term" value="F:hydrolase activity"/>
    <property type="evidence" value="ECO:0007669"/>
    <property type="project" value="UniProtKB-KW"/>
</dbReference>
<evidence type="ECO:0000313" key="17">
    <source>
        <dbReference type="EnsemblMetazoa" id="HelroP179988"/>
    </source>
</evidence>
<dbReference type="KEGG" id="hro:HELRODRAFT_179988"/>
<dbReference type="RefSeq" id="XP_009027012.1">
    <property type="nucleotide sequence ID" value="XM_009028764.1"/>
</dbReference>
<dbReference type="PANTHER" id="PTHR45792:SF8">
    <property type="entry name" value="DIACYLGLYCEROL LIPASE-ALPHA"/>
    <property type="match status" value="1"/>
</dbReference>
<dbReference type="EC" id="3.1.1.116" evidence="14"/>
<evidence type="ECO:0000256" key="1">
    <source>
        <dbReference type="ARBA" id="ARBA00001913"/>
    </source>
</evidence>
<keyword evidence="3" id="KW-1003">Cell membrane</keyword>
<evidence type="ECO:0000256" key="4">
    <source>
        <dbReference type="ARBA" id="ARBA00022553"/>
    </source>
</evidence>
<evidence type="ECO:0000313" key="16">
    <source>
        <dbReference type="EMBL" id="ESN94886.1"/>
    </source>
</evidence>
<evidence type="ECO:0000256" key="13">
    <source>
        <dbReference type="ARBA" id="ARBA00024531"/>
    </source>
</evidence>
<protein>
    <recommendedName>
        <fullName evidence="14">sn-1-specific diacylglycerol lipase</fullName>
        <ecNumber evidence="14">3.1.1.116</ecNumber>
    </recommendedName>
</protein>
<dbReference type="EMBL" id="KB097558">
    <property type="protein sequence ID" value="ESN94886.1"/>
    <property type="molecule type" value="Genomic_DNA"/>
</dbReference>
<evidence type="ECO:0000256" key="14">
    <source>
        <dbReference type="ARBA" id="ARBA00026104"/>
    </source>
</evidence>